<sequence>MSMLSINCFIAVPSDFSITVTSGITDEPKMCRNRMMIVAWKQMKITPELGSSGDAKLQKSMGLLIASTQPVNDHI</sequence>
<evidence type="ECO:0000313" key="3">
    <source>
        <dbReference type="WBParaSite" id="NBR_0002225601-mRNA-1"/>
    </source>
</evidence>
<reference evidence="1 2" key="2">
    <citation type="submission" date="2018-11" db="EMBL/GenBank/DDBJ databases">
        <authorList>
            <consortium name="Pathogen Informatics"/>
        </authorList>
    </citation>
    <scope>NUCLEOTIDE SEQUENCE [LARGE SCALE GENOMIC DNA]</scope>
</reference>
<evidence type="ECO:0000313" key="2">
    <source>
        <dbReference type="Proteomes" id="UP000271162"/>
    </source>
</evidence>
<dbReference type="EMBL" id="UYSL01027665">
    <property type="protein sequence ID" value="VDL86964.1"/>
    <property type="molecule type" value="Genomic_DNA"/>
</dbReference>
<proteinExistence type="predicted"/>
<gene>
    <name evidence="1" type="ORF">NBR_LOCUS22257</name>
</gene>
<evidence type="ECO:0000313" key="1">
    <source>
        <dbReference type="EMBL" id="VDL86964.1"/>
    </source>
</evidence>
<accession>A0A0N4YYD4</accession>
<keyword evidence="2" id="KW-1185">Reference proteome</keyword>
<protein>
    <submittedName>
        <fullName evidence="3">MSP domain-containing protein</fullName>
    </submittedName>
</protein>
<organism evidence="3">
    <name type="scientific">Nippostrongylus brasiliensis</name>
    <name type="common">Rat hookworm</name>
    <dbReference type="NCBI Taxonomy" id="27835"/>
    <lineage>
        <taxon>Eukaryota</taxon>
        <taxon>Metazoa</taxon>
        <taxon>Ecdysozoa</taxon>
        <taxon>Nematoda</taxon>
        <taxon>Chromadorea</taxon>
        <taxon>Rhabditida</taxon>
        <taxon>Rhabditina</taxon>
        <taxon>Rhabditomorpha</taxon>
        <taxon>Strongyloidea</taxon>
        <taxon>Heligmosomidae</taxon>
        <taxon>Nippostrongylus</taxon>
    </lineage>
</organism>
<reference evidence="3" key="1">
    <citation type="submission" date="2017-02" db="UniProtKB">
        <authorList>
            <consortium name="WormBaseParasite"/>
        </authorList>
    </citation>
    <scope>IDENTIFICATION</scope>
</reference>
<dbReference type="AlphaFoldDB" id="A0A0N4YYD4"/>
<dbReference type="Proteomes" id="UP000271162">
    <property type="component" value="Unassembled WGS sequence"/>
</dbReference>
<name>A0A0N4YYD4_NIPBR</name>
<dbReference type="WBParaSite" id="NBR_0002225601-mRNA-1">
    <property type="protein sequence ID" value="NBR_0002225601-mRNA-1"/>
    <property type="gene ID" value="NBR_0002225601"/>
</dbReference>